<dbReference type="Gene3D" id="3.90.1750.20">
    <property type="entry name" value="Putative Large Serine Recombinase, Chain B, Domain 2"/>
    <property type="match status" value="1"/>
</dbReference>
<dbReference type="SMART" id="SM00857">
    <property type="entry name" value="Resolvase"/>
    <property type="match status" value="1"/>
</dbReference>
<keyword evidence="4" id="KW-1185">Reference proteome</keyword>
<dbReference type="InterPro" id="IPR011109">
    <property type="entry name" value="DNA_bind_recombinase_dom"/>
</dbReference>
<dbReference type="Pfam" id="PF13408">
    <property type="entry name" value="Zn_ribbon_recom"/>
    <property type="match status" value="1"/>
</dbReference>
<dbReference type="InterPro" id="IPR006119">
    <property type="entry name" value="Resolv_N"/>
</dbReference>
<dbReference type="CDD" id="cd00338">
    <property type="entry name" value="Ser_Recombinase"/>
    <property type="match status" value="1"/>
</dbReference>
<dbReference type="PANTHER" id="PTHR30461:SF23">
    <property type="entry name" value="DNA RECOMBINASE-RELATED"/>
    <property type="match status" value="1"/>
</dbReference>
<feature type="domain" description="Resolvase/invertase-type recombinase catalytic" evidence="1">
    <location>
        <begin position="2"/>
        <end position="150"/>
    </location>
</feature>
<feature type="non-terminal residue" evidence="3">
    <location>
        <position position="554"/>
    </location>
</feature>
<dbReference type="PANTHER" id="PTHR30461">
    <property type="entry name" value="DNA-INVERTASE FROM LAMBDOID PROPHAGE"/>
    <property type="match status" value="1"/>
</dbReference>
<dbReference type="InterPro" id="IPR025827">
    <property type="entry name" value="Zn_ribbon_recom_dom"/>
</dbReference>
<proteinExistence type="predicted"/>
<dbReference type="InterPro" id="IPR036162">
    <property type="entry name" value="Resolvase-like_N_sf"/>
</dbReference>
<dbReference type="Pfam" id="PF07508">
    <property type="entry name" value="Recombinase"/>
    <property type="match status" value="1"/>
</dbReference>
<evidence type="ECO:0000313" key="4">
    <source>
        <dbReference type="Proteomes" id="UP000323502"/>
    </source>
</evidence>
<dbReference type="Proteomes" id="UP000323502">
    <property type="component" value="Unassembled WGS sequence"/>
</dbReference>
<dbReference type="AlphaFoldDB" id="A0A1G7SD51"/>
<evidence type="ECO:0000259" key="1">
    <source>
        <dbReference type="PROSITE" id="PS51736"/>
    </source>
</evidence>
<dbReference type="InterPro" id="IPR050639">
    <property type="entry name" value="SSR_resolvase"/>
</dbReference>
<evidence type="ECO:0000259" key="2">
    <source>
        <dbReference type="PROSITE" id="PS51737"/>
    </source>
</evidence>
<dbReference type="GO" id="GO:0000150">
    <property type="term" value="F:DNA strand exchange activity"/>
    <property type="evidence" value="ECO:0007669"/>
    <property type="project" value="InterPro"/>
</dbReference>
<gene>
    <name evidence="3" type="ORF">SAMN05216557_1252</name>
</gene>
<dbReference type="EMBL" id="FNBI01000025">
    <property type="protein sequence ID" value="SDG20822.1"/>
    <property type="molecule type" value="Genomic_DNA"/>
</dbReference>
<dbReference type="PROSITE" id="PS51736">
    <property type="entry name" value="RECOMBINASES_3"/>
    <property type="match status" value="1"/>
</dbReference>
<name>A0A1G7SD51_9SPHN</name>
<dbReference type="InterPro" id="IPR038109">
    <property type="entry name" value="DNA_bind_recomb_sf"/>
</dbReference>
<dbReference type="SUPFAM" id="SSF53041">
    <property type="entry name" value="Resolvase-like"/>
    <property type="match status" value="1"/>
</dbReference>
<sequence>MRCAVYARFSTDKQDMLSIETQLMMCRREIERQGWSEVACFTDAAESAATLHRPGMQALLATIQAGYIDIVYADAMDRLSRSQADIASLFERLRFRGIILATRKEGVVTPLHIGMMGTINAEQLSATSEKTRDALVRRQAMGRNPGGSAYGYETRVAYDGNGERIRGLQQIVPAEAAVVVRIYEDYAAGLSPIAIARRLNAEGIPSPRGGRPGKGRINLAAWTPNTLTGNAARGTGILNNQLYIGQRPYGKQTYRKNPDTGKRHAFINAADAATALVRAPDLRIVPDALWGAVKARQAALARPPRTEPAGPARPYFAQQRPKYLLTGKMTCGVCGASYAKSGQHRFGCQGAAKKGPTWCDNRLTIRQDALDARVLKGLTTAMLRDDVVAAFLEEYAAETHRLEEASVSTRPEHEAELSEVDQQISHAKTAILKGVDPSLFVDELQRLGTRRTVLIEALAAAEHPDAAESLLRPDLGRIYCEKVTTLTSAYEDDALRAQAFERIRALIETVVLTPQGEDLAIELRGELASMLELSASTDMQNASEAVASEALQMK</sequence>
<protein>
    <submittedName>
        <fullName evidence="3">Site-specific DNA recombinase</fullName>
    </submittedName>
</protein>
<evidence type="ECO:0000313" key="3">
    <source>
        <dbReference type="EMBL" id="SDG20822.1"/>
    </source>
</evidence>
<dbReference type="Pfam" id="PF00239">
    <property type="entry name" value="Resolvase"/>
    <property type="match status" value="1"/>
</dbReference>
<dbReference type="PROSITE" id="PS51737">
    <property type="entry name" value="RECOMBINASE_DNA_BIND"/>
    <property type="match status" value="1"/>
</dbReference>
<dbReference type="Gene3D" id="3.40.50.1390">
    <property type="entry name" value="Resolvase, N-terminal catalytic domain"/>
    <property type="match status" value="1"/>
</dbReference>
<dbReference type="GO" id="GO:0003677">
    <property type="term" value="F:DNA binding"/>
    <property type="evidence" value="ECO:0007669"/>
    <property type="project" value="InterPro"/>
</dbReference>
<accession>A0A1G7SD51</accession>
<feature type="domain" description="Recombinase" evidence="2">
    <location>
        <begin position="149"/>
        <end position="306"/>
    </location>
</feature>
<organism evidence="3 4">
    <name type="scientific">Sphingomonas carotinifaciens</name>
    <dbReference type="NCBI Taxonomy" id="1166323"/>
    <lineage>
        <taxon>Bacteria</taxon>
        <taxon>Pseudomonadati</taxon>
        <taxon>Pseudomonadota</taxon>
        <taxon>Alphaproteobacteria</taxon>
        <taxon>Sphingomonadales</taxon>
        <taxon>Sphingomonadaceae</taxon>
        <taxon>Sphingomonas</taxon>
    </lineage>
</organism>
<reference evidence="3 4" key="1">
    <citation type="submission" date="2016-10" db="EMBL/GenBank/DDBJ databases">
        <authorList>
            <person name="Varghese N."/>
            <person name="Submissions S."/>
        </authorList>
    </citation>
    <scope>NUCLEOTIDE SEQUENCE [LARGE SCALE GENOMIC DNA]</scope>
    <source>
        <strain evidence="3 4">S7-754</strain>
    </source>
</reference>